<dbReference type="AlphaFoldDB" id="A0A1A6FYG3"/>
<keyword evidence="2" id="KW-1185">Reference proteome</keyword>
<dbReference type="PANTHER" id="PTHR13493">
    <property type="entry name" value="ZINC FINGER CCHC DOMAIN-CONTAINING"/>
    <property type="match status" value="1"/>
</dbReference>
<dbReference type="GO" id="GO:0005737">
    <property type="term" value="C:cytoplasm"/>
    <property type="evidence" value="ECO:0007669"/>
    <property type="project" value="TreeGrafter"/>
</dbReference>
<dbReference type="OrthoDB" id="431817at2759"/>
<dbReference type="EMBL" id="LZPO01116962">
    <property type="protein sequence ID" value="OBS58197.1"/>
    <property type="molecule type" value="Genomic_DNA"/>
</dbReference>
<evidence type="ECO:0000313" key="1">
    <source>
        <dbReference type="EMBL" id="OBS58197.1"/>
    </source>
</evidence>
<protein>
    <submittedName>
        <fullName evidence="1">Uncharacterized protein</fullName>
    </submittedName>
</protein>
<accession>A0A1A6FYG3</accession>
<dbReference type="PANTHER" id="PTHR13493:SF3">
    <property type="entry name" value="RRNA N6-ADENOSINE-METHYLTRANSFERASE ZCCHC4"/>
    <property type="match status" value="1"/>
</dbReference>
<gene>
    <name evidence="1" type="ORF">A6R68_10676</name>
</gene>
<dbReference type="Proteomes" id="UP000092124">
    <property type="component" value="Unassembled WGS sequence"/>
</dbReference>
<name>A0A1A6FYG3_NEOLE</name>
<organism evidence="1 2">
    <name type="scientific">Neotoma lepida</name>
    <name type="common">Desert woodrat</name>
    <dbReference type="NCBI Taxonomy" id="56216"/>
    <lineage>
        <taxon>Eukaryota</taxon>
        <taxon>Metazoa</taxon>
        <taxon>Chordata</taxon>
        <taxon>Craniata</taxon>
        <taxon>Vertebrata</taxon>
        <taxon>Euteleostomi</taxon>
        <taxon>Mammalia</taxon>
        <taxon>Eutheria</taxon>
        <taxon>Euarchontoglires</taxon>
        <taxon>Glires</taxon>
        <taxon>Rodentia</taxon>
        <taxon>Myomorpha</taxon>
        <taxon>Muroidea</taxon>
        <taxon>Cricetidae</taxon>
        <taxon>Neotominae</taxon>
        <taxon>Neotoma</taxon>
    </lineage>
</organism>
<comment type="caution">
    <text evidence="1">The sequence shown here is derived from an EMBL/GenBank/DDBJ whole genome shotgun (WGS) entry which is preliminary data.</text>
</comment>
<proteinExistence type="predicted"/>
<evidence type="ECO:0000313" key="2">
    <source>
        <dbReference type="Proteomes" id="UP000092124"/>
    </source>
</evidence>
<dbReference type="GO" id="GO:0008988">
    <property type="term" value="F:rRNA (adenine-N6-)-methyltransferase activity"/>
    <property type="evidence" value="ECO:0007669"/>
    <property type="project" value="InterPro"/>
</dbReference>
<reference evidence="1 2" key="1">
    <citation type="submission" date="2016-06" db="EMBL/GenBank/DDBJ databases">
        <title>The Draft Genome Sequence and Annotation of the Desert Woodrat Neotoma lepida.</title>
        <authorList>
            <person name="Campbell M."/>
            <person name="Oakeson K.F."/>
            <person name="Yandell M."/>
            <person name="Halpert J.R."/>
            <person name="Dearing D."/>
        </authorList>
    </citation>
    <scope>NUCLEOTIDE SEQUENCE [LARGE SCALE GENOMIC DNA]</scope>
    <source>
        <strain evidence="1">417</strain>
        <tissue evidence="1">Liver</tissue>
    </source>
</reference>
<feature type="non-terminal residue" evidence="1">
    <location>
        <position position="1"/>
    </location>
</feature>
<dbReference type="STRING" id="56216.A0A1A6FYG3"/>
<dbReference type="InterPro" id="IPR039846">
    <property type="entry name" value="ZCCHC4"/>
</dbReference>
<dbReference type="GO" id="GO:0005730">
    <property type="term" value="C:nucleolus"/>
    <property type="evidence" value="ECO:0007669"/>
    <property type="project" value="TreeGrafter"/>
</dbReference>
<sequence>VDYANHTLYKHGKTGRKQSPVRIFTNIPPNKIILPTEEGYRFCSLCQRYVSRENQHCVHCKSCTSKPGSIVAPVTAVLSQIIPVRALKMAALFVVHWITNAAIVPTLAPLRELTTRAENSQEDVKGGSSSVWIGSFDQSINL</sequence>